<dbReference type="InterPro" id="IPR011990">
    <property type="entry name" value="TPR-like_helical_dom_sf"/>
</dbReference>
<dbReference type="OrthoDB" id="185373at2759"/>
<dbReference type="EMBL" id="LWDX02047056">
    <property type="protein sequence ID" value="OEL21813.1"/>
    <property type="molecule type" value="Genomic_DNA"/>
</dbReference>
<gene>
    <name evidence="5" type="ORF">BAE44_0017167</name>
</gene>
<dbReference type="Gene3D" id="1.25.40.10">
    <property type="entry name" value="Tetratricopeptide repeat domain"/>
    <property type="match status" value="3"/>
</dbReference>
<keyword evidence="6" id="KW-1185">Reference proteome</keyword>
<proteinExistence type="inferred from homology"/>
<dbReference type="GO" id="GO:0005739">
    <property type="term" value="C:mitochondrion"/>
    <property type="evidence" value="ECO:0007669"/>
    <property type="project" value="TreeGrafter"/>
</dbReference>
<protein>
    <submittedName>
        <fullName evidence="5">Pentatricopeptide repeat-containing protein</fullName>
    </submittedName>
</protein>
<organism evidence="5 6">
    <name type="scientific">Dichanthelium oligosanthes</name>
    <dbReference type="NCBI Taxonomy" id="888268"/>
    <lineage>
        <taxon>Eukaryota</taxon>
        <taxon>Viridiplantae</taxon>
        <taxon>Streptophyta</taxon>
        <taxon>Embryophyta</taxon>
        <taxon>Tracheophyta</taxon>
        <taxon>Spermatophyta</taxon>
        <taxon>Magnoliopsida</taxon>
        <taxon>Liliopsida</taxon>
        <taxon>Poales</taxon>
        <taxon>Poaceae</taxon>
        <taxon>PACMAD clade</taxon>
        <taxon>Panicoideae</taxon>
        <taxon>Panicodae</taxon>
        <taxon>Paniceae</taxon>
        <taxon>Dichantheliinae</taxon>
        <taxon>Dichanthelium</taxon>
    </lineage>
</organism>
<evidence type="ECO:0000313" key="5">
    <source>
        <dbReference type="EMBL" id="OEL21813.1"/>
    </source>
</evidence>
<evidence type="ECO:0000256" key="3">
    <source>
        <dbReference type="ARBA" id="ARBA00022946"/>
    </source>
</evidence>
<sequence>MAALLTRAAARAERSGPGLPLRSVLAGRGPFSSEAAATPAPAVVATGEEDGDDLRSRIFRLGLAKRSATAALEKWSGEGRAAPAEELRRIARDLSRVRRYKHALEVADWMKTHHEYDLSESDYGMRIDLITRVFGANAAEDFFEKLPPEAKSLEAYTSLLHSYARSKMTDKAERLFGRMKDANLSMDVLVYNEMMTLYISVGEFDKVEAIAEELKRQNVSPDLFTYNLRVSAAAASMDLEGLRGILDEMSKDPNSKEGWTLYQKLAAIYVDASQLVSSGNSLVEAEAKISQSEWITYDFLVLLHTGLGNLERIKEIWKSMLMTSQRMTSRNYICVISSYLTCGRLKDAGEIVDQWQRSKAPEFDISACNRLFGALLNAGLTDTAASFRELMLQKSCILTSRATAAE</sequence>
<evidence type="ECO:0000256" key="4">
    <source>
        <dbReference type="PROSITE-ProRule" id="PRU00708"/>
    </source>
</evidence>
<dbReference type="AlphaFoldDB" id="A0A1E5V9J0"/>
<keyword evidence="2" id="KW-0677">Repeat</keyword>
<comment type="similarity">
    <text evidence="1">Belongs to the PPR family. P subfamily.</text>
</comment>
<accession>A0A1E5V9J0</accession>
<comment type="caution">
    <text evidence="5">The sequence shown here is derived from an EMBL/GenBank/DDBJ whole genome shotgun (WGS) entry which is preliminary data.</text>
</comment>
<evidence type="ECO:0000313" key="6">
    <source>
        <dbReference type="Proteomes" id="UP000095767"/>
    </source>
</evidence>
<dbReference type="PANTHER" id="PTHR45717">
    <property type="entry name" value="OS12G0527900 PROTEIN"/>
    <property type="match status" value="1"/>
</dbReference>
<dbReference type="STRING" id="888268.A0A1E5V9J0"/>
<dbReference type="InterPro" id="IPR002885">
    <property type="entry name" value="PPR_rpt"/>
</dbReference>
<dbReference type="NCBIfam" id="TIGR00756">
    <property type="entry name" value="PPR"/>
    <property type="match status" value="1"/>
</dbReference>
<dbReference type="Pfam" id="PF13041">
    <property type="entry name" value="PPR_2"/>
    <property type="match status" value="1"/>
</dbReference>
<dbReference type="PROSITE" id="PS51375">
    <property type="entry name" value="PPR"/>
    <property type="match status" value="2"/>
</dbReference>
<evidence type="ECO:0000256" key="1">
    <source>
        <dbReference type="ARBA" id="ARBA00007626"/>
    </source>
</evidence>
<keyword evidence="3" id="KW-0809">Transit peptide</keyword>
<feature type="repeat" description="PPR" evidence="4">
    <location>
        <begin position="152"/>
        <end position="186"/>
    </location>
</feature>
<name>A0A1E5V9J0_9POAL</name>
<dbReference type="Pfam" id="PF01535">
    <property type="entry name" value="PPR"/>
    <property type="match status" value="1"/>
</dbReference>
<evidence type="ECO:0000256" key="2">
    <source>
        <dbReference type="ARBA" id="ARBA00022737"/>
    </source>
</evidence>
<dbReference type="Proteomes" id="UP000095767">
    <property type="component" value="Unassembled WGS sequence"/>
</dbReference>
<reference evidence="5 6" key="1">
    <citation type="submission" date="2016-09" db="EMBL/GenBank/DDBJ databases">
        <title>The draft genome of Dichanthelium oligosanthes: A C3 panicoid grass species.</title>
        <authorList>
            <person name="Studer A.J."/>
            <person name="Schnable J.C."/>
            <person name="Brutnell T.P."/>
        </authorList>
    </citation>
    <scope>NUCLEOTIDE SEQUENCE [LARGE SCALE GENOMIC DNA]</scope>
    <source>
        <strain evidence="6">cv. Kellogg 1175</strain>
        <tissue evidence="5">Leaf</tissue>
    </source>
</reference>
<dbReference type="FunFam" id="1.25.40.10:FF:002242">
    <property type="entry name" value="Pentatricopeptide repeat-containing protein mitochondrial"/>
    <property type="match status" value="1"/>
</dbReference>
<dbReference type="PANTHER" id="PTHR45717:SF4">
    <property type="entry name" value="OS04G0450200 PROTEIN"/>
    <property type="match status" value="1"/>
</dbReference>
<feature type="repeat" description="PPR" evidence="4">
    <location>
        <begin position="187"/>
        <end position="221"/>
    </location>
</feature>
<dbReference type="GO" id="GO:0003729">
    <property type="term" value="F:mRNA binding"/>
    <property type="evidence" value="ECO:0007669"/>
    <property type="project" value="UniProtKB-ARBA"/>
</dbReference>